<dbReference type="PATRIC" id="fig|405446.3.peg.2851"/>
<dbReference type="GO" id="GO:0005886">
    <property type="term" value="C:plasma membrane"/>
    <property type="evidence" value="ECO:0007669"/>
    <property type="project" value="TreeGrafter"/>
</dbReference>
<dbReference type="AlphaFoldDB" id="A0A0R0CGK5"/>
<dbReference type="RefSeq" id="WP_057629678.1">
    <property type="nucleotide sequence ID" value="NZ_LDJJ01000055.1"/>
</dbReference>
<feature type="transmembrane region" description="Helical" evidence="1">
    <location>
        <begin position="357"/>
        <end position="377"/>
    </location>
</feature>
<proteinExistence type="predicted"/>
<keyword evidence="3" id="KW-1185">Reference proteome</keyword>
<dbReference type="Pfam" id="PF06123">
    <property type="entry name" value="CreD"/>
    <property type="match status" value="1"/>
</dbReference>
<comment type="caution">
    <text evidence="2">The sequence shown here is derived from an EMBL/GenBank/DDBJ whole genome shotgun (WGS) entry which is preliminary data.</text>
</comment>
<dbReference type="Proteomes" id="UP000051863">
    <property type="component" value="Unassembled WGS sequence"/>
</dbReference>
<dbReference type="InterPro" id="IPR010364">
    <property type="entry name" value="Uncharacterised_IM_CreD"/>
</dbReference>
<dbReference type="PANTHER" id="PTHR30092">
    <property type="entry name" value="INNER MEMBRANE PROTEIN CRED"/>
    <property type="match status" value="1"/>
</dbReference>
<reference evidence="2 3" key="1">
    <citation type="submission" date="2015-05" db="EMBL/GenBank/DDBJ databases">
        <title>Genome sequencing and analysis of members of genus Stenotrophomonas.</title>
        <authorList>
            <person name="Patil P.P."/>
            <person name="Midha S."/>
            <person name="Patil P.B."/>
        </authorList>
    </citation>
    <scope>NUCLEOTIDE SEQUENCE [LARGE SCALE GENOMIC DNA]</scope>
    <source>
        <strain evidence="2 3">DSM 18941</strain>
    </source>
</reference>
<feature type="transmembrane region" description="Helical" evidence="1">
    <location>
        <begin position="7"/>
        <end position="27"/>
    </location>
</feature>
<feature type="transmembrane region" description="Helical" evidence="1">
    <location>
        <begin position="308"/>
        <end position="326"/>
    </location>
</feature>
<evidence type="ECO:0000256" key="1">
    <source>
        <dbReference type="SAM" id="Phobius"/>
    </source>
</evidence>
<protein>
    <submittedName>
        <fullName evidence="2">Membrane protein</fullName>
    </submittedName>
</protein>
<sequence>MTSLKLLLRFAIVGGLVLLLLIPLVLIRSTINERERYRDEAVERVSQSWAGEQSLIGPVRVLPWTQQREVDIPPEGDKPRRTELRVESGYDLQMPTRLNVQGNMRTDERTVGLFKVPVYNWQAKLQAEFAETSYAAVPGRTYGNPYLAMGISDVRGLVGTPNLRVDGRAIQLKPGAGVLEGTSKGLHASLSPLPDAMQGVLREGSKVELEFVLGGTRSLAIAPVGDDTRVSLSSTWQHPLFGGSFLPNERSIDASGFKAEWAVSSLASAAQSQLALAIRSDGSNVEVLNVALVDPVDTYTQVDRASKYGILFVLLTFVGFALFELIKQLKIHPLQYLLVGLALAIFFLLLLSLSEQIAFWQAYLIAAAACIGLQGFYLSGVLHSWKRGVGFATMLTMLYGVLYVLLISENNALLMGSLLLFGILAAIMWITRKVDWYELSSRAVNKQG</sequence>
<dbReference type="PIRSF" id="PIRSF004548">
    <property type="entry name" value="CreD"/>
    <property type="match status" value="1"/>
</dbReference>
<dbReference type="EMBL" id="LDJJ01000055">
    <property type="protein sequence ID" value="KRG65402.1"/>
    <property type="molecule type" value="Genomic_DNA"/>
</dbReference>
<evidence type="ECO:0000313" key="3">
    <source>
        <dbReference type="Proteomes" id="UP000051863"/>
    </source>
</evidence>
<keyword evidence="1" id="KW-0472">Membrane</keyword>
<accession>A0A0R0CGK5</accession>
<dbReference type="OrthoDB" id="9791851at2"/>
<feature type="transmembrane region" description="Helical" evidence="1">
    <location>
        <begin position="389"/>
        <end position="406"/>
    </location>
</feature>
<keyword evidence="1" id="KW-1133">Transmembrane helix</keyword>
<feature type="transmembrane region" description="Helical" evidence="1">
    <location>
        <begin position="333"/>
        <end position="351"/>
    </location>
</feature>
<dbReference type="PANTHER" id="PTHR30092:SF0">
    <property type="entry name" value="INNER MEMBRANE PROTEIN CRED"/>
    <property type="match status" value="1"/>
</dbReference>
<name>A0A0R0CGK5_9GAMM</name>
<dbReference type="NCBIfam" id="NF008712">
    <property type="entry name" value="PRK11715.1-1"/>
    <property type="match status" value="1"/>
</dbReference>
<organism evidence="2 3">
    <name type="scientific">Stenotrophomonas terrae</name>
    <dbReference type="NCBI Taxonomy" id="405446"/>
    <lineage>
        <taxon>Bacteria</taxon>
        <taxon>Pseudomonadati</taxon>
        <taxon>Pseudomonadota</taxon>
        <taxon>Gammaproteobacteria</taxon>
        <taxon>Lysobacterales</taxon>
        <taxon>Lysobacteraceae</taxon>
        <taxon>Stenotrophomonas</taxon>
    </lineage>
</organism>
<gene>
    <name evidence="2" type="ORF">ABB27_15480</name>
</gene>
<evidence type="ECO:0000313" key="2">
    <source>
        <dbReference type="EMBL" id="KRG65402.1"/>
    </source>
</evidence>
<feature type="transmembrane region" description="Helical" evidence="1">
    <location>
        <begin position="412"/>
        <end position="431"/>
    </location>
</feature>
<keyword evidence="1" id="KW-0812">Transmembrane</keyword>